<keyword evidence="2" id="KW-1185">Reference proteome</keyword>
<proteinExistence type="predicted"/>
<dbReference type="InterPro" id="IPR014984">
    <property type="entry name" value="HopJ"/>
</dbReference>
<dbReference type="RefSeq" id="WP_265047531.1">
    <property type="nucleotide sequence ID" value="NZ_CP100390.1"/>
</dbReference>
<reference evidence="1" key="1">
    <citation type="submission" date="2022-06" db="EMBL/GenBank/DDBJ databases">
        <title>Alkalimarinus sp. nov., isolated from gut of a Alitta virens.</title>
        <authorList>
            <person name="Yang A.I."/>
            <person name="Shin N.-R."/>
        </authorList>
    </citation>
    <scope>NUCLEOTIDE SEQUENCE</scope>
    <source>
        <strain evidence="1">A2M4</strain>
    </source>
</reference>
<sequence length="114" mass="12811">MTESQLIEQLENTPKTVEFDQVIAVIAENYDYQPTRFTNGDIVNEAGTNEGSCKLFAFGLINQLSDEEMLACFGKYYRDDVLKHPNGTDHANIRTFMNAGWDGIKFDQPALAAK</sequence>
<protein>
    <submittedName>
        <fullName evidence="1">HopJ type III effector protein</fullName>
    </submittedName>
</protein>
<name>A0ABY6N1U2_9ALTE</name>
<evidence type="ECO:0000313" key="1">
    <source>
        <dbReference type="EMBL" id="UZE96046.1"/>
    </source>
</evidence>
<dbReference type="InterPro" id="IPR038604">
    <property type="entry name" value="HopJ_sf"/>
</dbReference>
<dbReference type="Gene3D" id="3.20.160.10">
    <property type="entry name" value="vpa0580 domain like"/>
    <property type="match status" value="1"/>
</dbReference>
<dbReference type="EMBL" id="CP100390">
    <property type="protein sequence ID" value="UZE96046.1"/>
    <property type="molecule type" value="Genomic_DNA"/>
</dbReference>
<dbReference type="Pfam" id="PF08888">
    <property type="entry name" value="HopJ"/>
    <property type="match status" value="1"/>
</dbReference>
<accession>A0ABY6N1U2</accession>
<organism evidence="1 2">
    <name type="scientific">Alkalimarinus alittae</name>
    <dbReference type="NCBI Taxonomy" id="2961619"/>
    <lineage>
        <taxon>Bacteria</taxon>
        <taxon>Pseudomonadati</taxon>
        <taxon>Pseudomonadota</taxon>
        <taxon>Gammaproteobacteria</taxon>
        <taxon>Alteromonadales</taxon>
        <taxon>Alteromonadaceae</taxon>
        <taxon>Alkalimarinus</taxon>
    </lineage>
</organism>
<dbReference type="Proteomes" id="UP001163739">
    <property type="component" value="Chromosome"/>
</dbReference>
<evidence type="ECO:0000313" key="2">
    <source>
        <dbReference type="Proteomes" id="UP001163739"/>
    </source>
</evidence>
<gene>
    <name evidence="1" type="ORF">NKI27_18675</name>
</gene>